<evidence type="ECO:0000256" key="1">
    <source>
        <dbReference type="SAM" id="MobiDB-lite"/>
    </source>
</evidence>
<reference evidence="2 3" key="1">
    <citation type="submission" date="2021-06" db="EMBL/GenBank/DDBJ databases">
        <authorList>
            <person name="Kallberg Y."/>
            <person name="Tangrot J."/>
            <person name="Rosling A."/>
        </authorList>
    </citation>
    <scope>NUCLEOTIDE SEQUENCE [LARGE SCALE GENOMIC DNA]</scope>
    <source>
        <strain evidence="2 3">120-4 pot B 10/14</strain>
    </source>
</reference>
<organism evidence="2 3">
    <name type="scientific">Gigaspora margarita</name>
    <dbReference type="NCBI Taxonomy" id="4874"/>
    <lineage>
        <taxon>Eukaryota</taxon>
        <taxon>Fungi</taxon>
        <taxon>Fungi incertae sedis</taxon>
        <taxon>Mucoromycota</taxon>
        <taxon>Glomeromycotina</taxon>
        <taxon>Glomeromycetes</taxon>
        <taxon>Diversisporales</taxon>
        <taxon>Gigasporaceae</taxon>
        <taxon>Gigaspora</taxon>
    </lineage>
</organism>
<gene>
    <name evidence="2" type="ORF">GMARGA_LOCUS42970</name>
</gene>
<sequence length="44" mass="4496">IGHTILTSVCSANGYDASTTNHPSNMPVQELSQSPPLLASPATS</sequence>
<feature type="non-terminal residue" evidence="2">
    <location>
        <position position="1"/>
    </location>
</feature>
<evidence type="ECO:0000313" key="3">
    <source>
        <dbReference type="Proteomes" id="UP000789901"/>
    </source>
</evidence>
<accession>A0ABN7XG02</accession>
<dbReference type="Proteomes" id="UP000789901">
    <property type="component" value="Unassembled WGS sequence"/>
</dbReference>
<keyword evidence="3" id="KW-1185">Reference proteome</keyword>
<name>A0ABN7XG02_GIGMA</name>
<feature type="non-terminal residue" evidence="2">
    <location>
        <position position="44"/>
    </location>
</feature>
<comment type="caution">
    <text evidence="2">The sequence shown here is derived from an EMBL/GenBank/DDBJ whole genome shotgun (WGS) entry which is preliminary data.</text>
</comment>
<proteinExistence type="predicted"/>
<feature type="region of interest" description="Disordered" evidence="1">
    <location>
        <begin position="13"/>
        <end position="44"/>
    </location>
</feature>
<dbReference type="EMBL" id="CAJVQB010133997">
    <property type="protein sequence ID" value="CAG8854149.1"/>
    <property type="molecule type" value="Genomic_DNA"/>
</dbReference>
<protein>
    <submittedName>
        <fullName evidence="2">44621_t:CDS:1</fullName>
    </submittedName>
</protein>
<evidence type="ECO:0000313" key="2">
    <source>
        <dbReference type="EMBL" id="CAG8854149.1"/>
    </source>
</evidence>